<dbReference type="InterPro" id="IPR021255">
    <property type="entry name" value="DUF2807"/>
</dbReference>
<keyword evidence="4" id="KW-1185">Reference proteome</keyword>
<proteinExistence type="predicted"/>
<dbReference type="Pfam" id="PF10988">
    <property type="entry name" value="DUF2807"/>
    <property type="match status" value="1"/>
</dbReference>
<evidence type="ECO:0000313" key="3">
    <source>
        <dbReference type="EMBL" id="MEO3690284.1"/>
    </source>
</evidence>
<feature type="domain" description="Putative auto-transporter adhesin head GIN" evidence="2">
    <location>
        <begin position="52"/>
        <end position="239"/>
    </location>
</feature>
<gene>
    <name evidence="3" type="ORF">ABDJ85_02330</name>
</gene>
<accession>A0ABV0FWI2</accession>
<evidence type="ECO:0000256" key="1">
    <source>
        <dbReference type="SAM" id="SignalP"/>
    </source>
</evidence>
<dbReference type="PANTHER" id="PTHR39200:SF1">
    <property type="entry name" value="AUTO-TRANSPORTER ADHESIN HEAD GIN DOMAIN-CONTAINING PROTEIN-RELATED"/>
    <property type="match status" value="1"/>
</dbReference>
<dbReference type="Gene3D" id="2.160.20.120">
    <property type="match status" value="1"/>
</dbReference>
<dbReference type="EMBL" id="JBDPZD010000001">
    <property type="protein sequence ID" value="MEO3690284.1"/>
    <property type="molecule type" value="Genomic_DNA"/>
</dbReference>
<comment type="caution">
    <text evidence="3">The sequence shown here is derived from an EMBL/GenBank/DDBJ whole genome shotgun (WGS) entry which is preliminary data.</text>
</comment>
<protein>
    <submittedName>
        <fullName evidence="3">Head GIN domain-containing protein</fullName>
    </submittedName>
</protein>
<feature type="chain" id="PRO_5045177641" evidence="1">
    <location>
        <begin position="27"/>
        <end position="256"/>
    </location>
</feature>
<dbReference type="PANTHER" id="PTHR39200">
    <property type="entry name" value="HYPOTHETICAL EXPORTED PROTEIN"/>
    <property type="match status" value="1"/>
</dbReference>
<dbReference type="Proteomes" id="UP001495147">
    <property type="component" value="Unassembled WGS sequence"/>
</dbReference>
<evidence type="ECO:0000313" key="4">
    <source>
        <dbReference type="Proteomes" id="UP001495147"/>
    </source>
</evidence>
<keyword evidence="1" id="KW-0732">Signal</keyword>
<reference evidence="3 4" key="1">
    <citation type="submission" date="2024-05" db="EMBL/GenBank/DDBJ databases">
        <title>Roseateles sp. DJS-2-20 16S ribosomal RNA gene Genome sequencing and assembly.</title>
        <authorList>
            <person name="Woo H."/>
        </authorList>
    </citation>
    <scope>NUCLEOTIDE SEQUENCE [LARGE SCALE GENOMIC DNA]</scope>
    <source>
        <strain evidence="3 4">DJS-2-20</strain>
    </source>
</reference>
<feature type="signal peptide" evidence="1">
    <location>
        <begin position="1"/>
        <end position="26"/>
    </location>
</feature>
<organism evidence="3 4">
    <name type="scientific">Roseateles paludis</name>
    <dbReference type="NCBI Taxonomy" id="3145238"/>
    <lineage>
        <taxon>Bacteria</taxon>
        <taxon>Pseudomonadati</taxon>
        <taxon>Pseudomonadota</taxon>
        <taxon>Betaproteobacteria</taxon>
        <taxon>Burkholderiales</taxon>
        <taxon>Sphaerotilaceae</taxon>
        <taxon>Roseateles</taxon>
    </lineage>
</organism>
<name>A0ABV0FWI2_9BURK</name>
<dbReference type="RefSeq" id="WP_347703116.1">
    <property type="nucleotide sequence ID" value="NZ_JBDPZD010000001.1"/>
</dbReference>
<sequence length="256" mass="26199">MSAPTRRLFALAACGALLTAALPASAWNWNWGKGERVRGNGEVVTEARSLGDFDAIALHGDLNAVVRQAGSTKVELRADKNLLPYLETRVVEGSKGRTLEIGPKRGYEPVGTVPLTVSVDLPSLRAVAIAGSGKVRVEAFKANGRFDGSIAGSGDLQLDGLQADQVFLSIAGSGDVVATGRASELQASIAGSGDVKALGLATNEAKISISGSGDAQVQVAQKLKVSIAGSGDVRYLGSPEVSSSVAGSGSVRRAKD</sequence>
<evidence type="ECO:0000259" key="2">
    <source>
        <dbReference type="Pfam" id="PF10988"/>
    </source>
</evidence>